<dbReference type="SUPFAM" id="SSF51735">
    <property type="entry name" value="NAD(P)-binding Rossmann-fold domains"/>
    <property type="match status" value="1"/>
</dbReference>
<protein>
    <submittedName>
        <fullName evidence="5">Uncharacterized protein LOC107264501 isoform X1</fullName>
    </submittedName>
</protein>
<evidence type="ECO:0000313" key="5">
    <source>
        <dbReference type="RefSeq" id="XP_015588308.1"/>
    </source>
</evidence>
<dbReference type="InterPro" id="IPR006140">
    <property type="entry name" value="D-isomer_DH_NAD-bd"/>
</dbReference>
<reference evidence="5" key="1">
    <citation type="submission" date="2025-08" db="UniProtKB">
        <authorList>
            <consortium name="RefSeq"/>
        </authorList>
    </citation>
    <scope>IDENTIFICATION</scope>
</reference>
<evidence type="ECO:0000313" key="4">
    <source>
        <dbReference type="Proteomes" id="UP000694920"/>
    </source>
</evidence>
<dbReference type="PANTHER" id="PTHR43333">
    <property type="entry name" value="2-HACID_DH_C DOMAIN-CONTAINING PROTEIN"/>
    <property type="match status" value="1"/>
</dbReference>
<dbReference type="CDD" id="cd05300">
    <property type="entry name" value="2-Hacid_dh_1"/>
    <property type="match status" value="1"/>
</dbReference>
<dbReference type="Gene3D" id="3.40.50.720">
    <property type="entry name" value="NAD(P)-binding Rossmann-like Domain"/>
    <property type="match status" value="2"/>
</dbReference>
<dbReference type="GO" id="GO:0051287">
    <property type="term" value="F:NAD binding"/>
    <property type="evidence" value="ECO:0007669"/>
    <property type="project" value="InterPro"/>
</dbReference>
<gene>
    <name evidence="5" type="primary">LOC107264501</name>
</gene>
<name>A0AAJ7FEU5_CEPCN</name>
<evidence type="ECO:0000259" key="3">
    <source>
        <dbReference type="Pfam" id="PF02826"/>
    </source>
</evidence>
<feature type="domain" description="D-isomer specific 2-hydroxyacid dehydrogenase NAD-binding" evidence="3">
    <location>
        <begin position="121"/>
        <end position="304"/>
    </location>
</feature>
<dbReference type="Proteomes" id="UP000694920">
    <property type="component" value="Unplaced"/>
</dbReference>
<accession>A0AAJ7FEU5</accession>
<dbReference type="GO" id="GO:0016491">
    <property type="term" value="F:oxidoreductase activity"/>
    <property type="evidence" value="ECO:0007669"/>
    <property type="project" value="UniProtKB-KW"/>
</dbReference>
<keyword evidence="4" id="KW-1185">Reference proteome</keyword>
<keyword evidence="1" id="KW-0560">Oxidoreductase</keyword>
<evidence type="ECO:0000256" key="1">
    <source>
        <dbReference type="ARBA" id="ARBA00023002"/>
    </source>
</evidence>
<sequence>MRWNVTRHWISNMSNCVGVLSNIPRLSYHLRMVLPNLTTSDILPGRNDTIIELSNAEVIVADFDLLIPYVDHLPKTNWIQGTWAGADKLLPHLYGKDVNYRITRFSGINFGMAMSEYVISQIVNYERDQKRQYENQKSAAWIDDHKISKHRLIMDLTVGILGVGTIGKSIAKTLKGFGATIWGMNRMIPKEKLDFIDELRTTNSLNEILENCDYIINILPSTEESKGLLSGNVLEACKNKDTIFINIGRGSIINEKDLVNALEQKWLSAAILDVFENEPLPKSSKLWSMPQVNSDMVTISPHVSGVTRPQDVAKLFAENYARYVKGEELLNILDINRGY</sequence>
<dbReference type="Pfam" id="PF02826">
    <property type="entry name" value="2-Hacid_dh_C"/>
    <property type="match status" value="1"/>
</dbReference>
<dbReference type="PANTHER" id="PTHR43333:SF1">
    <property type="entry name" value="D-ISOMER SPECIFIC 2-HYDROXYACID DEHYDROGENASE NAD-BINDING DOMAIN-CONTAINING PROTEIN"/>
    <property type="match status" value="1"/>
</dbReference>
<proteinExistence type="predicted"/>
<evidence type="ECO:0000256" key="2">
    <source>
        <dbReference type="ARBA" id="ARBA00023027"/>
    </source>
</evidence>
<dbReference type="FunFam" id="3.40.50.720:FF:000363">
    <property type="entry name" value="D-isomer specific 2-hydroxyacid dehydrogenase"/>
    <property type="match status" value="1"/>
</dbReference>
<dbReference type="AlphaFoldDB" id="A0AAJ7FEU5"/>
<dbReference type="InterPro" id="IPR036291">
    <property type="entry name" value="NAD(P)-bd_dom_sf"/>
</dbReference>
<dbReference type="RefSeq" id="XP_015588308.1">
    <property type="nucleotide sequence ID" value="XM_015732822.2"/>
</dbReference>
<organism evidence="4 5">
    <name type="scientific">Cephus cinctus</name>
    <name type="common">Wheat stem sawfly</name>
    <dbReference type="NCBI Taxonomy" id="211228"/>
    <lineage>
        <taxon>Eukaryota</taxon>
        <taxon>Metazoa</taxon>
        <taxon>Ecdysozoa</taxon>
        <taxon>Arthropoda</taxon>
        <taxon>Hexapoda</taxon>
        <taxon>Insecta</taxon>
        <taxon>Pterygota</taxon>
        <taxon>Neoptera</taxon>
        <taxon>Endopterygota</taxon>
        <taxon>Hymenoptera</taxon>
        <taxon>Cephoidea</taxon>
        <taxon>Cephidae</taxon>
        <taxon>Cephus</taxon>
    </lineage>
</organism>
<keyword evidence="2" id="KW-0520">NAD</keyword>
<dbReference type="GeneID" id="107264501"/>
<dbReference type="KEGG" id="ccin:107264501"/>